<dbReference type="EMBL" id="DQAY01000119">
    <property type="protein sequence ID" value="HCO25215.1"/>
    <property type="molecule type" value="Genomic_DNA"/>
</dbReference>
<dbReference type="CDD" id="cd14014">
    <property type="entry name" value="STKc_PknB_like"/>
    <property type="match status" value="1"/>
</dbReference>
<evidence type="ECO:0000313" key="11">
    <source>
        <dbReference type="Proteomes" id="UP000263642"/>
    </source>
</evidence>
<dbReference type="GO" id="GO:0005829">
    <property type="term" value="C:cytosol"/>
    <property type="evidence" value="ECO:0007669"/>
    <property type="project" value="TreeGrafter"/>
</dbReference>
<evidence type="ECO:0000256" key="4">
    <source>
        <dbReference type="ARBA" id="ARBA00022741"/>
    </source>
</evidence>
<feature type="binding site" evidence="7">
    <location>
        <position position="75"/>
    </location>
    <ligand>
        <name>ATP</name>
        <dbReference type="ChEBI" id="CHEBI:30616"/>
    </ligand>
</feature>
<evidence type="ECO:0000256" key="5">
    <source>
        <dbReference type="ARBA" id="ARBA00022777"/>
    </source>
</evidence>
<dbReference type="GO" id="GO:0000407">
    <property type="term" value="C:phagophore assembly site"/>
    <property type="evidence" value="ECO:0007669"/>
    <property type="project" value="TreeGrafter"/>
</dbReference>
<evidence type="ECO:0000256" key="2">
    <source>
        <dbReference type="ARBA" id="ARBA00022527"/>
    </source>
</evidence>
<dbReference type="InterPro" id="IPR011009">
    <property type="entry name" value="Kinase-like_dom_sf"/>
</dbReference>
<keyword evidence="3" id="KW-0808">Transferase</keyword>
<dbReference type="SUPFAM" id="SSF55961">
    <property type="entry name" value="Bet v1-like"/>
    <property type="match status" value="1"/>
</dbReference>
<evidence type="ECO:0000259" key="9">
    <source>
        <dbReference type="PROSITE" id="PS50011"/>
    </source>
</evidence>
<evidence type="ECO:0000313" key="10">
    <source>
        <dbReference type="EMBL" id="HCO25215.1"/>
    </source>
</evidence>
<keyword evidence="6 7" id="KW-0067">ATP-binding</keyword>
<dbReference type="GO" id="GO:0005524">
    <property type="term" value="F:ATP binding"/>
    <property type="evidence" value="ECO:0007669"/>
    <property type="project" value="UniProtKB-UniRule"/>
</dbReference>
<dbReference type="PROSITE" id="PS50011">
    <property type="entry name" value="PROTEIN_KINASE_DOM"/>
    <property type="match status" value="1"/>
</dbReference>
<comment type="caution">
    <text evidence="10">The sequence shown here is derived from an EMBL/GenBank/DDBJ whole genome shotgun (WGS) entry which is preliminary data.</text>
</comment>
<keyword evidence="2" id="KW-0723">Serine/threonine-protein kinase</keyword>
<dbReference type="PROSITE" id="PS00107">
    <property type="entry name" value="PROTEIN_KINASE_ATP"/>
    <property type="match status" value="1"/>
</dbReference>
<dbReference type="GO" id="GO:0005776">
    <property type="term" value="C:autophagosome"/>
    <property type="evidence" value="ECO:0007669"/>
    <property type="project" value="TreeGrafter"/>
</dbReference>
<keyword evidence="5" id="KW-0418">Kinase</keyword>
<gene>
    <name evidence="10" type="ORF">DIT97_20125</name>
</gene>
<dbReference type="FunFam" id="1.10.510.10:FF:000021">
    <property type="entry name" value="Serine/threonine protein kinase"/>
    <property type="match status" value="1"/>
</dbReference>
<sequence length="508" mass="56873">MQTPSTEESGEHNKKSLPDQTQVSNPVVKSPLTQRGETDPGTIGEYSVIRKLGSGGMANVYLAINPVDNSEVAIKVHLESVESNIHLVERFQKESRLLAEINHPHVTNLLEAGEYQQKLYLAMEYVPGIDLKQLLILQKRLPEKAALRIIRDVADALSFAHHKGIVHRDIKPANVLLGDFSNNSDSAAETLCEMISTGQHPVVKLTDFGLARHMDQSESLALTKTGAMLGTPYYLAPEQCMDTAPIQPATDIYSLGITLFELLAGRPPFLAQDSVKLITMHCFDQPPNLKKLNPEVSDAVAALVERCLQKRPEARFADGEHLRDEIERILAGELTPAPQHPLIPASETSVMEASWEWELSCSPEQLWPFVSNTERINNAIGLPPVEYTTSRDEHGAISKTGSFRLGWARLEWREHPFEWIEGRRLGVIREFMTGPFQWFSSVVQLHPLPQGGTRLVHQVKIAPRGILGRLLAYLEVNVNGRKKLNVIYPRINQIISKQNYRQAQLDPF</sequence>
<dbReference type="SUPFAM" id="SSF56112">
    <property type="entry name" value="Protein kinase-like (PK-like)"/>
    <property type="match status" value="1"/>
</dbReference>
<reference evidence="10 11" key="1">
    <citation type="journal article" date="2018" name="Nat. Biotechnol.">
        <title>A standardized bacterial taxonomy based on genome phylogeny substantially revises the tree of life.</title>
        <authorList>
            <person name="Parks D.H."/>
            <person name="Chuvochina M."/>
            <person name="Waite D.W."/>
            <person name="Rinke C."/>
            <person name="Skarshewski A."/>
            <person name="Chaumeil P.A."/>
            <person name="Hugenholtz P."/>
        </authorList>
    </citation>
    <scope>NUCLEOTIDE SEQUENCE [LARGE SCALE GENOMIC DNA]</scope>
    <source>
        <strain evidence="10">UBA9375</strain>
    </source>
</reference>
<evidence type="ECO:0000256" key="8">
    <source>
        <dbReference type="SAM" id="MobiDB-lite"/>
    </source>
</evidence>
<dbReference type="Gene3D" id="1.10.510.10">
    <property type="entry name" value="Transferase(Phosphotransferase) domain 1"/>
    <property type="match status" value="1"/>
</dbReference>
<accession>A0A3D3R8R1</accession>
<dbReference type="InterPro" id="IPR045269">
    <property type="entry name" value="Atg1-like"/>
</dbReference>
<protein>
    <recommendedName>
        <fullName evidence="1">non-specific serine/threonine protein kinase</fullName>
        <ecNumber evidence="1">2.7.11.1</ecNumber>
    </recommendedName>
</protein>
<dbReference type="SMART" id="SM00220">
    <property type="entry name" value="S_TKc"/>
    <property type="match status" value="1"/>
</dbReference>
<dbReference type="InterPro" id="IPR008271">
    <property type="entry name" value="Ser/Thr_kinase_AS"/>
</dbReference>
<dbReference type="AlphaFoldDB" id="A0A3D3R8R1"/>
<feature type="non-terminal residue" evidence="10">
    <location>
        <position position="508"/>
    </location>
</feature>
<dbReference type="PROSITE" id="PS00108">
    <property type="entry name" value="PROTEIN_KINASE_ST"/>
    <property type="match status" value="1"/>
</dbReference>
<dbReference type="PANTHER" id="PTHR24348">
    <property type="entry name" value="SERINE/THREONINE-PROTEIN KINASE UNC-51-RELATED"/>
    <property type="match status" value="1"/>
</dbReference>
<name>A0A3D3R8R1_9PLAN</name>
<evidence type="ECO:0000256" key="7">
    <source>
        <dbReference type="PROSITE-ProRule" id="PRU10141"/>
    </source>
</evidence>
<feature type="domain" description="Protein kinase" evidence="9">
    <location>
        <begin position="46"/>
        <end position="343"/>
    </location>
</feature>
<dbReference type="InterPro" id="IPR023393">
    <property type="entry name" value="START-like_dom_sf"/>
</dbReference>
<evidence type="ECO:0000256" key="6">
    <source>
        <dbReference type="ARBA" id="ARBA00022840"/>
    </source>
</evidence>
<dbReference type="Pfam" id="PF00069">
    <property type="entry name" value="Pkinase"/>
    <property type="match status" value="1"/>
</dbReference>
<dbReference type="CDD" id="cd07812">
    <property type="entry name" value="SRPBCC"/>
    <property type="match status" value="1"/>
</dbReference>
<dbReference type="EC" id="2.7.11.1" evidence="1"/>
<dbReference type="InterPro" id="IPR000719">
    <property type="entry name" value="Prot_kinase_dom"/>
</dbReference>
<dbReference type="GO" id="GO:0004674">
    <property type="term" value="F:protein serine/threonine kinase activity"/>
    <property type="evidence" value="ECO:0007669"/>
    <property type="project" value="UniProtKB-KW"/>
</dbReference>
<dbReference type="Gene3D" id="3.30.200.20">
    <property type="entry name" value="Phosphorylase Kinase, domain 1"/>
    <property type="match status" value="1"/>
</dbReference>
<dbReference type="Proteomes" id="UP000263642">
    <property type="component" value="Unassembled WGS sequence"/>
</dbReference>
<dbReference type="Gene3D" id="3.30.530.20">
    <property type="match status" value="1"/>
</dbReference>
<evidence type="ECO:0000256" key="3">
    <source>
        <dbReference type="ARBA" id="ARBA00022679"/>
    </source>
</evidence>
<feature type="compositionally biased region" description="Polar residues" evidence="8">
    <location>
        <begin position="18"/>
        <end position="35"/>
    </location>
</feature>
<keyword evidence="4 7" id="KW-0547">Nucleotide-binding</keyword>
<feature type="region of interest" description="Disordered" evidence="8">
    <location>
        <begin position="1"/>
        <end position="43"/>
    </location>
</feature>
<organism evidence="10 11">
    <name type="scientific">Gimesia maris</name>
    <dbReference type="NCBI Taxonomy" id="122"/>
    <lineage>
        <taxon>Bacteria</taxon>
        <taxon>Pseudomonadati</taxon>
        <taxon>Planctomycetota</taxon>
        <taxon>Planctomycetia</taxon>
        <taxon>Planctomycetales</taxon>
        <taxon>Planctomycetaceae</taxon>
        <taxon>Gimesia</taxon>
    </lineage>
</organism>
<proteinExistence type="predicted"/>
<dbReference type="GO" id="GO:0016020">
    <property type="term" value="C:membrane"/>
    <property type="evidence" value="ECO:0007669"/>
    <property type="project" value="TreeGrafter"/>
</dbReference>
<dbReference type="InterPro" id="IPR017441">
    <property type="entry name" value="Protein_kinase_ATP_BS"/>
</dbReference>
<dbReference type="PANTHER" id="PTHR24348:SF22">
    <property type="entry name" value="NON-SPECIFIC SERINE_THREONINE PROTEIN KINASE"/>
    <property type="match status" value="1"/>
</dbReference>
<evidence type="ECO:0000256" key="1">
    <source>
        <dbReference type="ARBA" id="ARBA00012513"/>
    </source>
</evidence>